<comment type="subcellular location">
    <subcellularLocation>
        <location evidence="1">Nucleus</location>
    </subcellularLocation>
</comment>
<dbReference type="EMBL" id="DF973773">
    <property type="protein sequence ID" value="GAU39682.1"/>
    <property type="molecule type" value="Genomic_DNA"/>
</dbReference>
<sequence>MAYNDVETTLALEYLRAPLNPFPLTDHEQYVNDMRVKYRTYYVEYNVNDGAVMMPRMFANDFGDEICRIANLIDANDNQFEVLVEKINGNVYLTHGWASLGDFYNLRVGAWLALIYTAVGQFGLIIQDRVHKVLTPPTHVPPMKFVIDKFGIPPQFVDDLPESIDLLSFSHSGSNFRLAHEKTLTYYDVCTGFLMLPYDGFGEFAFHEATTSTKLVDDCGNAWNCNLIFVTFPCKHYKVGGEWARLVAGRRLSVGLNIMVGAQPSRRSESLYLIIDP</sequence>
<reference evidence="7" key="1">
    <citation type="journal article" date="2017" name="Front. Plant Sci.">
        <title>Climate Clever Clovers: New Paradigm to Reduce the Environmental Footprint of Ruminants by Breeding Low Methanogenic Forages Utilizing Haplotype Variation.</title>
        <authorList>
            <person name="Kaur P."/>
            <person name="Appels R."/>
            <person name="Bayer P.E."/>
            <person name="Keeble-Gagnere G."/>
            <person name="Wang J."/>
            <person name="Hirakawa H."/>
            <person name="Shirasawa K."/>
            <person name="Vercoe P."/>
            <person name="Stefanova K."/>
            <person name="Durmic Z."/>
            <person name="Nichols P."/>
            <person name="Revell C."/>
            <person name="Isobe S.N."/>
            <person name="Edwards D."/>
            <person name="Erskine W."/>
        </authorList>
    </citation>
    <scope>NUCLEOTIDE SEQUENCE [LARGE SCALE GENOMIC DNA]</scope>
    <source>
        <strain evidence="7">cv. Daliak</strain>
    </source>
</reference>
<evidence type="ECO:0000256" key="3">
    <source>
        <dbReference type="ARBA" id="ARBA00023125"/>
    </source>
</evidence>
<protein>
    <recommendedName>
        <fullName evidence="8">TF-B3 domain-containing protein</fullName>
    </recommendedName>
</protein>
<keyword evidence="3" id="KW-0238">DNA-binding</keyword>
<keyword evidence="5" id="KW-0539">Nucleus</keyword>
<evidence type="ECO:0000256" key="2">
    <source>
        <dbReference type="ARBA" id="ARBA00023015"/>
    </source>
</evidence>
<evidence type="ECO:0000256" key="4">
    <source>
        <dbReference type="ARBA" id="ARBA00023163"/>
    </source>
</evidence>
<dbReference type="InterPro" id="IPR015300">
    <property type="entry name" value="DNA-bd_pseudobarrel_sf"/>
</dbReference>
<dbReference type="Gene3D" id="2.40.330.10">
    <property type="entry name" value="DNA-binding pseudobarrel domain"/>
    <property type="match status" value="1"/>
</dbReference>
<dbReference type="OrthoDB" id="1424456at2759"/>
<dbReference type="GO" id="GO:0005634">
    <property type="term" value="C:nucleus"/>
    <property type="evidence" value="ECO:0007669"/>
    <property type="project" value="UniProtKB-SubCell"/>
</dbReference>
<keyword evidence="2" id="KW-0805">Transcription regulation</keyword>
<evidence type="ECO:0000256" key="1">
    <source>
        <dbReference type="ARBA" id="ARBA00004123"/>
    </source>
</evidence>
<keyword evidence="7" id="KW-1185">Reference proteome</keyword>
<dbReference type="GO" id="GO:0003677">
    <property type="term" value="F:DNA binding"/>
    <property type="evidence" value="ECO:0007669"/>
    <property type="project" value="UniProtKB-KW"/>
</dbReference>
<organism evidence="6 7">
    <name type="scientific">Trifolium subterraneum</name>
    <name type="common">Subterranean clover</name>
    <dbReference type="NCBI Taxonomy" id="3900"/>
    <lineage>
        <taxon>Eukaryota</taxon>
        <taxon>Viridiplantae</taxon>
        <taxon>Streptophyta</taxon>
        <taxon>Embryophyta</taxon>
        <taxon>Tracheophyta</taxon>
        <taxon>Spermatophyta</taxon>
        <taxon>Magnoliopsida</taxon>
        <taxon>eudicotyledons</taxon>
        <taxon>Gunneridae</taxon>
        <taxon>Pentapetalae</taxon>
        <taxon>rosids</taxon>
        <taxon>fabids</taxon>
        <taxon>Fabales</taxon>
        <taxon>Fabaceae</taxon>
        <taxon>Papilionoideae</taxon>
        <taxon>50 kb inversion clade</taxon>
        <taxon>NPAAA clade</taxon>
        <taxon>Hologalegina</taxon>
        <taxon>IRL clade</taxon>
        <taxon>Trifolieae</taxon>
        <taxon>Trifolium</taxon>
    </lineage>
</organism>
<evidence type="ECO:0000313" key="7">
    <source>
        <dbReference type="Proteomes" id="UP000242715"/>
    </source>
</evidence>
<name>A0A2Z6NTQ0_TRISU</name>
<evidence type="ECO:0000256" key="5">
    <source>
        <dbReference type="ARBA" id="ARBA00023242"/>
    </source>
</evidence>
<accession>A0A2Z6NTQ0</accession>
<dbReference type="AlphaFoldDB" id="A0A2Z6NTQ0"/>
<proteinExistence type="predicted"/>
<dbReference type="Proteomes" id="UP000242715">
    <property type="component" value="Unassembled WGS sequence"/>
</dbReference>
<dbReference type="SUPFAM" id="SSF101936">
    <property type="entry name" value="DNA-binding pseudobarrel domain"/>
    <property type="match status" value="2"/>
</dbReference>
<gene>
    <name evidence="6" type="ORF">TSUD_320950</name>
</gene>
<evidence type="ECO:0008006" key="8">
    <source>
        <dbReference type="Google" id="ProtNLM"/>
    </source>
</evidence>
<keyword evidence="4" id="KW-0804">Transcription</keyword>
<evidence type="ECO:0000313" key="6">
    <source>
        <dbReference type="EMBL" id="GAU39682.1"/>
    </source>
</evidence>